<dbReference type="Proteomes" id="UP000244959">
    <property type="component" value="Chromosome I"/>
</dbReference>
<evidence type="ECO:0000313" key="2">
    <source>
        <dbReference type="Proteomes" id="UP000244959"/>
    </source>
</evidence>
<proteinExistence type="predicted"/>
<reference evidence="2" key="1">
    <citation type="submission" date="2018-03" db="EMBL/GenBank/DDBJ databases">
        <authorList>
            <person name="Batty M. E."/>
            <person name="Batty M E."/>
        </authorList>
    </citation>
    <scope>NUCLEOTIDE SEQUENCE [LARGE SCALE GENOMIC DNA]</scope>
    <source>
        <strain evidence="2">Gilliam</strain>
    </source>
</reference>
<organism evidence="1 2">
    <name type="scientific">Orientia tsutsugamushi str. Gilliam</name>
    <dbReference type="NCBI Taxonomy" id="1359184"/>
    <lineage>
        <taxon>Bacteria</taxon>
        <taxon>Pseudomonadati</taxon>
        <taxon>Pseudomonadota</taxon>
        <taxon>Alphaproteobacteria</taxon>
        <taxon>Rickettsiales</taxon>
        <taxon>Rickettsiaceae</taxon>
        <taxon>Rickettsieae</taxon>
        <taxon>Orientia</taxon>
    </lineage>
</organism>
<gene>
    <name evidence="1" type="ORF">GILLIAM_01981</name>
</gene>
<keyword evidence="2" id="KW-1185">Reference proteome</keyword>
<name>A0A2U3R9N5_ORITS</name>
<accession>A0A2U3R9N5</accession>
<sequence>MAPTKISIDKLKEDMSQYGDAYQYGIAERLGVSKSGIQKN</sequence>
<dbReference type="AlphaFoldDB" id="A0A2U3R9N5"/>
<dbReference type="EMBL" id="LS398551">
    <property type="protein sequence ID" value="SPR09913.1"/>
    <property type="molecule type" value="Genomic_DNA"/>
</dbReference>
<protein>
    <submittedName>
        <fullName evidence="1">Transposase</fullName>
    </submittedName>
</protein>
<evidence type="ECO:0000313" key="1">
    <source>
        <dbReference type="EMBL" id="SPR09913.1"/>
    </source>
</evidence>